<comment type="caution">
    <text evidence="1">The sequence shown here is derived from an EMBL/GenBank/DDBJ whole genome shotgun (WGS) entry which is preliminary data.</text>
</comment>
<dbReference type="AlphaFoldDB" id="A0A9X4JVD8"/>
<name>A0A9X4JVD8_9FIRM</name>
<evidence type="ECO:0000313" key="2">
    <source>
        <dbReference type="Proteomes" id="UP001154312"/>
    </source>
</evidence>
<keyword evidence="2" id="KW-1185">Reference proteome</keyword>
<dbReference type="RefSeq" id="WP_277442403.1">
    <property type="nucleotide sequence ID" value="NZ_JAKOAV010000003.1"/>
</dbReference>
<sequence>MRFDKHTKEYILSVVRDTNSKDWHRNKEDYQWHNINSRNHIKAIKDKYPNTNIKHWKKEYAVYRHKDGSTVEIHRFVNTKNQKEEHDVKIKRINFNKEIARLIAAAKEEH</sequence>
<evidence type="ECO:0000313" key="1">
    <source>
        <dbReference type="EMBL" id="MDF9407212.1"/>
    </source>
</evidence>
<accession>A0A9X4JVD8</accession>
<protein>
    <submittedName>
        <fullName evidence="1">Uncharacterized protein</fullName>
    </submittedName>
</protein>
<dbReference type="EMBL" id="JAKOAV010000003">
    <property type="protein sequence ID" value="MDF9407212.1"/>
    <property type="molecule type" value="Genomic_DNA"/>
</dbReference>
<proteinExistence type="predicted"/>
<organism evidence="1 2">
    <name type="scientific">Pelotomaculum isophthalicicum JI</name>
    <dbReference type="NCBI Taxonomy" id="947010"/>
    <lineage>
        <taxon>Bacteria</taxon>
        <taxon>Bacillati</taxon>
        <taxon>Bacillota</taxon>
        <taxon>Clostridia</taxon>
        <taxon>Eubacteriales</taxon>
        <taxon>Desulfotomaculaceae</taxon>
        <taxon>Pelotomaculum</taxon>
    </lineage>
</organism>
<gene>
    <name evidence="1" type="ORF">L7E55_02380</name>
</gene>
<reference evidence="1" key="1">
    <citation type="submission" date="2022-02" db="EMBL/GenBank/DDBJ databases">
        <authorList>
            <person name="Leng L."/>
        </authorList>
    </citation>
    <scope>NUCLEOTIDE SEQUENCE</scope>
    <source>
        <strain evidence="1">JI</strain>
    </source>
</reference>
<dbReference type="Proteomes" id="UP001154312">
    <property type="component" value="Unassembled WGS sequence"/>
</dbReference>